<evidence type="ECO:0000256" key="2">
    <source>
        <dbReference type="ARBA" id="ARBA00023015"/>
    </source>
</evidence>
<accession>A0A0D2BJM5</accession>
<keyword evidence="2" id="KW-0805">Transcription regulation</keyword>
<feature type="domain" description="Zn(2)-C6 fungal-type" evidence="7">
    <location>
        <begin position="16"/>
        <end position="44"/>
    </location>
</feature>
<dbReference type="Pfam" id="PF11951">
    <property type="entry name" value="Fungal_trans_2"/>
    <property type="match status" value="1"/>
</dbReference>
<feature type="region of interest" description="Disordered" evidence="6">
    <location>
        <begin position="356"/>
        <end position="378"/>
    </location>
</feature>
<dbReference type="AlphaFoldDB" id="A0A0D2BJM5"/>
<evidence type="ECO:0000256" key="6">
    <source>
        <dbReference type="SAM" id="MobiDB-lite"/>
    </source>
</evidence>
<dbReference type="Proteomes" id="UP000053342">
    <property type="component" value="Unassembled WGS sequence"/>
</dbReference>
<keyword evidence="9" id="KW-1185">Reference proteome</keyword>
<dbReference type="PANTHER" id="PTHR37534:SF46">
    <property type="entry name" value="ZN(II)2CYS6 TRANSCRIPTION FACTOR (EUROFUNG)"/>
    <property type="match status" value="1"/>
</dbReference>
<keyword evidence="4" id="KW-0804">Transcription</keyword>
<feature type="compositionally biased region" description="Low complexity" evidence="6">
    <location>
        <begin position="367"/>
        <end position="378"/>
    </location>
</feature>
<evidence type="ECO:0000259" key="7">
    <source>
        <dbReference type="PROSITE" id="PS50048"/>
    </source>
</evidence>
<reference evidence="8 9" key="1">
    <citation type="submission" date="2015-01" db="EMBL/GenBank/DDBJ databases">
        <title>The Genome Sequence of Exophiala oligosperma CBS72588.</title>
        <authorList>
            <consortium name="The Broad Institute Genomics Platform"/>
            <person name="Cuomo C."/>
            <person name="de Hoog S."/>
            <person name="Gorbushina A."/>
            <person name="Stielow B."/>
            <person name="Teixiera M."/>
            <person name="Abouelleil A."/>
            <person name="Chapman S.B."/>
            <person name="Priest M."/>
            <person name="Young S.K."/>
            <person name="Wortman J."/>
            <person name="Nusbaum C."/>
            <person name="Birren B."/>
        </authorList>
    </citation>
    <scope>NUCLEOTIDE SEQUENCE [LARGE SCALE GENOMIC DNA]</scope>
    <source>
        <strain evidence="8 9">CBS 72588</strain>
    </source>
</reference>
<dbReference type="EMBL" id="KN847343">
    <property type="protein sequence ID" value="KIW37597.1"/>
    <property type="molecule type" value="Genomic_DNA"/>
</dbReference>
<dbReference type="CDD" id="cd00067">
    <property type="entry name" value="GAL4"/>
    <property type="match status" value="1"/>
</dbReference>
<dbReference type="STRING" id="215243.A0A0D2BJM5"/>
<dbReference type="PROSITE" id="PS50048">
    <property type="entry name" value="ZN2_CY6_FUNGAL_2"/>
    <property type="match status" value="1"/>
</dbReference>
<dbReference type="PROSITE" id="PS00463">
    <property type="entry name" value="ZN2_CY6_FUNGAL_1"/>
    <property type="match status" value="1"/>
</dbReference>
<dbReference type="VEuPathDB" id="FungiDB:PV06_10240"/>
<dbReference type="InterPro" id="IPR036864">
    <property type="entry name" value="Zn2-C6_fun-type_DNA-bd_sf"/>
</dbReference>
<dbReference type="SUPFAM" id="SSF57701">
    <property type="entry name" value="Zn2/Cys6 DNA-binding domain"/>
    <property type="match status" value="1"/>
</dbReference>
<evidence type="ECO:0000313" key="9">
    <source>
        <dbReference type="Proteomes" id="UP000053342"/>
    </source>
</evidence>
<evidence type="ECO:0000256" key="3">
    <source>
        <dbReference type="ARBA" id="ARBA00023125"/>
    </source>
</evidence>
<gene>
    <name evidence="8" type="ORF">PV06_10240</name>
</gene>
<dbReference type="InterPro" id="IPR001138">
    <property type="entry name" value="Zn2Cys6_DnaBD"/>
</dbReference>
<proteinExistence type="predicted"/>
<evidence type="ECO:0000313" key="8">
    <source>
        <dbReference type="EMBL" id="KIW37597.1"/>
    </source>
</evidence>
<organism evidence="8 9">
    <name type="scientific">Exophiala oligosperma</name>
    <dbReference type="NCBI Taxonomy" id="215243"/>
    <lineage>
        <taxon>Eukaryota</taxon>
        <taxon>Fungi</taxon>
        <taxon>Dikarya</taxon>
        <taxon>Ascomycota</taxon>
        <taxon>Pezizomycotina</taxon>
        <taxon>Eurotiomycetes</taxon>
        <taxon>Chaetothyriomycetidae</taxon>
        <taxon>Chaetothyriales</taxon>
        <taxon>Herpotrichiellaceae</taxon>
        <taxon>Exophiala</taxon>
    </lineage>
</organism>
<comment type="subcellular location">
    <subcellularLocation>
        <location evidence="1">Nucleus</location>
    </subcellularLocation>
</comment>
<evidence type="ECO:0000256" key="5">
    <source>
        <dbReference type="ARBA" id="ARBA00023242"/>
    </source>
</evidence>
<dbReference type="InterPro" id="IPR021858">
    <property type="entry name" value="Fun_TF"/>
</dbReference>
<dbReference type="RefSeq" id="XP_016257813.1">
    <property type="nucleotide sequence ID" value="XM_016411772.1"/>
</dbReference>
<dbReference type="Pfam" id="PF00172">
    <property type="entry name" value="Zn_clus"/>
    <property type="match status" value="1"/>
</dbReference>
<dbReference type="GO" id="GO:0005634">
    <property type="term" value="C:nucleus"/>
    <property type="evidence" value="ECO:0007669"/>
    <property type="project" value="UniProtKB-SubCell"/>
</dbReference>
<dbReference type="GO" id="GO:0003677">
    <property type="term" value="F:DNA binding"/>
    <property type="evidence" value="ECO:0007669"/>
    <property type="project" value="UniProtKB-KW"/>
</dbReference>
<dbReference type="SMART" id="SM00066">
    <property type="entry name" value="GAL4"/>
    <property type="match status" value="1"/>
</dbReference>
<sequence>MPLARQPKARSRTFTSCLECRRRKVKCDLTEPNCNNCLRLGLTCPGFSIQLHWLPGWQPGQRDSKTKGATDGDEVRRVRTDIFGTRSGLQFSDDLVQQLLQSSQSFAQVDDVLEALEGRIRELEVNFDRQRHWQIIEGPFSVFCPTLSMESGVASQRHVSAGSPSPSNELSAGLWSSNDDWYSSLSDKAFLNEVFTPDFLGFDAGETFSSIDKSSSLGFEHAFLPGAYGVLSSSDDKHACLDNVVDKYLIPDPTSGLSSFYGHPSATSLPNGSPYLPYNVRFLLSHYTSHVIDSLSLLPNNKAPYRGIHVPCALTAYGELDIMGQSGFARVSLLYSLLSLTCYHLSSLYESSSSTGVQQNNHHHHQSSSSGAHPEGSSNARYWGSQALKFRDIARTAFRKCLQAMVSDPTIKVKYKELFVGAMSLICTGIISGDPWDARFFILQCEDIVNRIGRTKRRFSDKALQLHRIFSYIRIIEQTTFVQTRDQYLETLDKHALFPEHVEMVKQIPQDTFSHSATVALNLQTMSDLGLTGPEEETFYELYGIPGSLMRLIARTNNLIADIDPPELHGTAPPAMPPSIVAAAAALENDICRFQVPNVRDTTTTTTSSSSAEPTSSDVIITTTDIVNTENNNNASQIMRSHMGTAMHHALLVYFFRFVRGTNPIILQHYVESILSNLESHQASKDRFFMGVRLGTTVWPSFIAACEALGDDLRHRAILCMRHASWAGFKNAEAAEVVAREVWRRRDAGENDVSWSTVLRESRTILLLT</sequence>
<dbReference type="GeneID" id="27362314"/>
<dbReference type="PANTHER" id="PTHR37534">
    <property type="entry name" value="TRANSCRIPTIONAL ACTIVATOR PROTEIN UGA3"/>
    <property type="match status" value="1"/>
</dbReference>
<protein>
    <recommendedName>
        <fullName evidence="7">Zn(2)-C6 fungal-type domain-containing protein</fullName>
    </recommendedName>
</protein>
<evidence type="ECO:0000256" key="1">
    <source>
        <dbReference type="ARBA" id="ARBA00004123"/>
    </source>
</evidence>
<name>A0A0D2BJM5_9EURO</name>
<dbReference type="Gene3D" id="4.10.240.10">
    <property type="entry name" value="Zn(2)-C6 fungal-type DNA-binding domain"/>
    <property type="match status" value="1"/>
</dbReference>
<keyword evidence="5" id="KW-0539">Nucleus</keyword>
<dbReference type="GO" id="GO:0008270">
    <property type="term" value="F:zinc ion binding"/>
    <property type="evidence" value="ECO:0007669"/>
    <property type="project" value="InterPro"/>
</dbReference>
<dbReference type="HOGENOM" id="CLU_009030_0_2_1"/>
<keyword evidence="3" id="KW-0238">DNA-binding</keyword>
<dbReference type="OrthoDB" id="3477330at2759"/>
<dbReference type="GO" id="GO:0000981">
    <property type="term" value="F:DNA-binding transcription factor activity, RNA polymerase II-specific"/>
    <property type="evidence" value="ECO:0007669"/>
    <property type="project" value="InterPro"/>
</dbReference>
<evidence type="ECO:0000256" key="4">
    <source>
        <dbReference type="ARBA" id="ARBA00023163"/>
    </source>
</evidence>